<evidence type="ECO:0000256" key="1">
    <source>
        <dbReference type="SAM" id="Phobius"/>
    </source>
</evidence>
<dbReference type="EMBL" id="LSBJ02000001">
    <property type="protein sequence ID" value="OAQ73765.1"/>
    <property type="molecule type" value="Genomic_DNA"/>
</dbReference>
<comment type="caution">
    <text evidence="2">The sequence shown here is derived from an EMBL/GenBank/DDBJ whole genome shotgun (WGS) entry which is preliminary data.</text>
</comment>
<dbReference type="AlphaFoldDB" id="A0A179G7J9"/>
<proteinExistence type="predicted"/>
<organism evidence="2 3">
    <name type="scientific">Pochonia chlamydosporia 170</name>
    <dbReference type="NCBI Taxonomy" id="1380566"/>
    <lineage>
        <taxon>Eukaryota</taxon>
        <taxon>Fungi</taxon>
        <taxon>Dikarya</taxon>
        <taxon>Ascomycota</taxon>
        <taxon>Pezizomycotina</taxon>
        <taxon>Sordariomycetes</taxon>
        <taxon>Hypocreomycetidae</taxon>
        <taxon>Hypocreales</taxon>
        <taxon>Clavicipitaceae</taxon>
        <taxon>Pochonia</taxon>
    </lineage>
</organism>
<dbReference type="RefSeq" id="XP_018149848.1">
    <property type="nucleotide sequence ID" value="XM_018293111.1"/>
</dbReference>
<reference evidence="2 3" key="1">
    <citation type="journal article" date="2016" name="PLoS Pathog.">
        <title>Biosynthesis of antibiotic leucinostatins in bio-control fungus Purpureocillium lilacinum and their inhibition on phytophthora revealed by genome mining.</title>
        <authorList>
            <person name="Wang G."/>
            <person name="Liu Z."/>
            <person name="Lin R."/>
            <person name="Li E."/>
            <person name="Mao Z."/>
            <person name="Ling J."/>
            <person name="Yang Y."/>
            <person name="Yin W.B."/>
            <person name="Xie B."/>
        </authorList>
    </citation>
    <scope>NUCLEOTIDE SEQUENCE [LARGE SCALE GENOMIC DNA]</scope>
    <source>
        <strain evidence="2">170</strain>
    </source>
</reference>
<feature type="transmembrane region" description="Helical" evidence="1">
    <location>
        <begin position="39"/>
        <end position="57"/>
    </location>
</feature>
<sequence length="76" mass="8594">MVDGENSGPSDTRHTRPTKLSVKVRATNTFRGPSEEGSIFSFLLMFVTGFFAVELSLRPLVMRWTYGEPERLSKRA</sequence>
<keyword evidence="3" id="KW-1185">Reference proteome</keyword>
<keyword evidence="1" id="KW-0472">Membrane</keyword>
<keyword evidence="1" id="KW-1133">Transmembrane helix</keyword>
<dbReference type="GeneID" id="28857105"/>
<dbReference type="Proteomes" id="UP000078397">
    <property type="component" value="Unassembled WGS sequence"/>
</dbReference>
<accession>A0A179G7J9</accession>
<keyword evidence="1" id="KW-0812">Transmembrane</keyword>
<evidence type="ECO:0000313" key="2">
    <source>
        <dbReference type="EMBL" id="OAQ73765.1"/>
    </source>
</evidence>
<evidence type="ECO:0000313" key="3">
    <source>
        <dbReference type="Proteomes" id="UP000078397"/>
    </source>
</evidence>
<dbReference type="KEGG" id="pchm:VFPPC_15358"/>
<gene>
    <name evidence="2" type="ORF">VFPPC_15358</name>
</gene>
<protein>
    <submittedName>
        <fullName evidence="2">Uncharacterized protein</fullName>
    </submittedName>
</protein>
<name>A0A179G7J9_METCM</name>